<dbReference type="InterPro" id="IPR029044">
    <property type="entry name" value="Nucleotide-diphossugar_trans"/>
</dbReference>
<dbReference type="KEGG" id="peg:E5R92_03270"/>
<dbReference type="GO" id="GO:0016758">
    <property type="term" value="F:hexosyltransferase activity"/>
    <property type="evidence" value="ECO:0007669"/>
    <property type="project" value="UniProtKB-ARBA"/>
</dbReference>
<reference evidence="2 3" key="1">
    <citation type="journal article" date="2020" name="Nat. Microbiol.">
        <title>Lysogenic host-virus interactions in SAR11 marine bacteria.</title>
        <authorList>
            <person name="Morris R.M."/>
            <person name="Cain K.R."/>
            <person name="Hvorecny K.L."/>
            <person name="Kollman J.M."/>
        </authorList>
    </citation>
    <scope>NUCLEOTIDE SEQUENCE [LARGE SCALE GENOMIC DNA]</scope>
    <source>
        <strain evidence="2 3">NP1</strain>
    </source>
</reference>
<dbReference type="AlphaFoldDB" id="A0A6H1Q1V1"/>
<evidence type="ECO:0000259" key="1">
    <source>
        <dbReference type="Pfam" id="PF00535"/>
    </source>
</evidence>
<dbReference type="PANTHER" id="PTHR22916">
    <property type="entry name" value="GLYCOSYLTRANSFERASE"/>
    <property type="match status" value="1"/>
</dbReference>
<protein>
    <submittedName>
        <fullName evidence="2">Glycosyltransferase</fullName>
    </submittedName>
</protein>
<accession>A0A6H1Q1V1</accession>
<dbReference type="PANTHER" id="PTHR22916:SF67">
    <property type="entry name" value="COLANIC ACID BIOSYNTHESIS GLYCOSYL TRANSFERASE WCAE-RELATED"/>
    <property type="match status" value="1"/>
</dbReference>
<dbReference type="RefSeq" id="WP_168606684.1">
    <property type="nucleotide sequence ID" value="NZ_CP038852.1"/>
</dbReference>
<evidence type="ECO:0000313" key="2">
    <source>
        <dbReference type="EMBL" id="QIZ20804.1"/>
    </source>
</evidence>
<name>A0A6H1Q1V1_9PROT</name>
<sequence>MSFDFKKLKISIITINLNNKAGLKRTIKSVRDQTFKNIEYIIVDGVSSDGSDEVIVRHKKFLKKVIFQKSKGIYHAINIGLKYAQGDIISLLHSGDTYSNKKVLDFVSKNFEKMKLDFLIGGTRIFKKNKIYRAYCLDKFKQEDLKYGISPPHLSTFISGNLKKKIGPYSLNYKIASDFNFFVKLFKINNLNHIFTKKNLVDMEHGGKSNQGLKSIYEITKEINMCLKNNKINSNYFFTYFRLFIKFKQLINVKFIR</sequence>
<evidence type="ECO:0000313" key="3">
    <source>
        <dbReference type="Proteomes" id="UP000501094"/>
    </source>
</evidence>
<dbReference type="Proteomes" id="UP000501094">
    <property type="component" value="Chromosome"/>
</dbReference>
<dbReference type="InterPro" id="IPR001173">
    <property type="entry name" value="Glyco_trans_2-like"/>
</dbReference>
<keyword evidence="3" id="KW-1185">Reference proteome</keyword>
<gene>
    <name evidence="2" type="ORF">E5R92_03270</name>
</gene>
<proteinExistence type="predicted"/>
<dbReference type="SUPFAM" id="SSF53448">
    <property type="entry name" value="Nucleotide-diphospho-sugar transferases"/>
    <property type="match status" value="1"/>
</dbReference>
<dbReference type="EMBL" id="CP038852">
    <property type="protein sequence ID" value="QIZ20804.1"/>
    <property type="molecule type" value="Genomic_DNA"/>
</dbReference>
<feature type="domain" description="Glycosyltransferase 2-like" evidence="1">
    <location>
        <begin position="11"/>
        <end position="129"/>
    </location>
</feature>
<keyword evidence="2" id="KW-0808">Transferase</keyword>
<dbReference type="Gene3D" id="3.90.550.10">
    <property type="entry name" value="Spore Coat Polysaccharide Biosynthesis Protein SpsA, Chain A"/>
    <property type="match status" value="1"/>
</dbReference>
<organism evidence="2 3">
    <name type="scientific">Candidatus Pelagibacter giovannonii</name>
    <dbReference type="NCBI Taxonomy" id="2563896"/>
    <lineage>
        <taxon>Bacteria</taxon>
        <taxon>Pseudomonadati</taxon>
        <taxon>Pseudomonadota</taxon>
        <taxon>Alphaproteobacteria</taxon>
        <taxon>Candidatus Pelagibacterales</taxon>
        <taxon>Candidatus Pelagibacteraceae</taxon>
        <taxon>Candidatus Pelagibacter</taxon>
    </lineage>
</organism>
<dbReference type="Pfam" id="PF00535">
    <property type="entry name" value="Glycos_transf_2"/>
    <property type="match status" value="1"/>
</dbReference>